<feature type="region of interest" description="Disordered" evidence="1">
    <location>
        <begin position="1"/>
        <end position="21"/>
    </location>
</feature>
<evidence type="ECO:0000256" key="2">
    <source>
        <dbReference type="SAM" id="Phobius"/>
    </source>
</evidence>
<protein>
    <submittedName>
        <fullName evidence="3">Uncharacterized protein</fullName>
    </submittedName>
</protein>
<gene>
    <name evidence="3" type="ORF">F8568_033085</name>
</gene>
<comment type="caution">
    <text evidence="3">The sequence shown here is derived from an EMBL/GenBank/DDBJ whole genome shotgun (WGS) entry which is preliminary data.</text>
</comment>
<evidence type="ECO:0000313" key="3">
    <source>
        <dbReference type="EMBL" id="MWA05117.1"/>
    </source>
</evidence>
<proteinExistence type="predicted"/>
<accession>A0A6I4MMD4</accession>
<feature type="transmembrane region" description="Helical" evidence="2">
    <location>
        <begin position="33"/>
        <end position="54"/>
    </location>
</feature>
<dbReference type="AlphaFoldDB" id="A0A6I4MMD4"/>
<keyword evidence="2" id="KW-1133">Transmembrane helix</keyword>
<name>A0A6I4MMD4_9ACTN</name>
<dbReference type="Proteomes" id="UP000462055">
    <property type="component" value="Unassembled WGS sequence"/>
</dbReference>
<feature type="transmembrane region" description="Helical" evidence="2">
    <location>
        <begin position="231"/>
        <end position="251"/>
    </location>
</feature>
<evidence type="ECO:0000256" key="1">
    <source>
        <dbReference type="SAM" id="MobiDB-lite"/>
    </source>
</evidence>
<feature type="transmembrane region" description="Helical" evidence="2">
    <location>
        <begin position="92"/>
        <end position="112"/>
    </location>
</feature>
<keyword evidence="2" id="KW-0472">Membrane</keyword>
<reference evidence="3" key="1">
    <citation type="submission" date="2019-12" db="EMBL/GenBank/DDBJ databases">
        <title>Actinomadura physcomitrii sp. nov., a novel actinomycete isolated from moss [Physcomitrium sphaericum (Ludw) Fuernr].</title>
        <authorList>
            <person name="Zhuang X."/>
        </authorList>
    </citation>
    <scope>NUCLEOTIDE SEQUENCE [LARGE SCALE GENOMIC DNA]</scope>
    <source>
        <strain evidence="3">LD22</strain>
    </source>
</reference>
<dbReference type="EMBL" id="WBMS02000034">
    <property type="protein sequence ID" value="MWA05117.1"/>
    <property type="molecule type" value="Genomic_DNA"/>
</dbReference>
<feature type="transmembrane region" description="Helical" evidence="2">
    <location>
        <begin position="193"/>
        <end position="210"/>
    </location>
</feature>
<feature type="transmembrane region" description="Helical" evidence="2">
    <location>
        <begin position="257"/>
        <end position="278"/>
    </location>
</feature>
<sequence length="327" mass="36488">MSTPDRPSRPSPDTAGLFAELPPPEPEPPAGPAWLVVPARVIALIVVVPFRLLYDLLVVIGRGIAACWRFLIRIPLIVAVALYRWLLRPVGLALWWPLRMLGLGIAAAAVWLHRYVLTPIGRVLDLVLLAPLRALGRGLAWLGRWIGRGSAWLLRGIGRILAVVIVLPLTLLWRYVLLPPLLGLAWLARWTGRGLAAAWRAFAAAVVWSWRQTGRCLGWLLRVLVVVPARALWRYVLAPIGAGIAGTWRLAARVLSWLWRTLVVAPVRVLVVIPLRWFGRNVLAPVGRGIGAAWRVTVRDPLRAVRRTLREASRDVRRTLRRTFLGP</sequence>
<keyword evidence="4" id="KW-1185">Reference proteome</keyword>
<feature type="transmembrane region" description="Helical" evidence="2">
    <location>
        <begin position="66"/>
        <end position="86"/>
    </location>
</feature>
<organism evidence="3 4">
    <name type="scientific">Actinomadura physcomitrii</name>
    <dbReference type="NCBI Taxonomy" id="2650748"/>
    <lineage>
        <taxon>Bacteria</taxon>
        <taxon>Bacillati</taxon>
        <taxon>Actinomycetota</taxon>
        <taxon>Actinomycetes</taxon>
        <taxon>Streptosporangiales</taxon>
        <taxon>Thermomonosporaceae</taxon>
        <taxon>Actinomadura</taxon>
    </lineage>
</organism>
<evidence type="ECO:0000313" key="4">
    <source>
        <dbReference type="Proteomes" id="UP000462055"/>
    </source>
</evidence>
<keyword evidence="2" id="KW-0812">Transmembrane</keyword>
<dbReference type="RefSeq" id="WP_151597616.1">
    <property type="nucleotide sequence ID" value="NZ_WBMS02000034.1"/>
</dbReference>
<feature type="transmembrane region" description="Helical" evidence="2">
    <location>
        <begin position="152"/>
        <end position="173"/>
    </location>
</feature>